<protein>
    <submittedName>
        <fullName evidence="2">Uncharacterized protein</fullName>
    </submittedName>
</protein>
<feature type="region of interest" description="Disordered" evidence="1">
    <location>
        <begin position="150"/>
        <end position="280"/>
    </location>
</feature>
<feature type="compositionally biased region" description="Basic and acidic residues" evidence="1">
    <location>
        <begin position="250"/>
        <end position="280"/>
    </location>
</feature>
<evidence type="ECO:0000256" key="1">
    <source>
        <dbReference type="SAM" id="MobiDB-lite"/>
    </source>
</evidence>
<feature type="region of interest" description="Disordered" evidence="1">
    <location>
        <begin position="1"/>
        <end position="79"/>
    </location>
</feature>
<reference evidence="2" key="1">
    <citation type="submission" date="2018-02" db="EMBL/GenBank/DDBJ databases">
        <title>Rhizophora mucronata_Transcriptome.</title>
        <authorList>
            <person name="Meera S.P."/>
            <person name="Sreeshan A."/>
            <person name="Augustine A."/>
        </authorList>
    </citation>
    <scope>NUCLEOTIDE SEQUENCE</scope>
    <source>
        <tissue evidence="2">Leaf</tissue>
    </source>
</reference>
<feature type="compositionally biased region" description="Polar residues" evidence="1">
    <location>
        <begin position="38"/>
        <end position="50"/>
    </location>
</feature>
<dbReference type="AlphaFoldDB" id="A0A2P2KVU7"/>
<name>A0A2P2KVU7_RHIMU</name>
<proteinExistence type="predicted"/>
<evidence type="ECO:0000313" key="2">
    <source>
        <dbReference type="EMBL" id="MBX09855.1"/>
    </source>
</evidence>
<feature type="compositionally biased region" description="Low complexity" evidence="1">
    <location>
        <begin position="98"/>
        <end position="110"/>
    </location>
</feature>
<dbReference type="EMBL" id="GGEC01029371">
    <property type="protein sequence ID" value="MBX09855.1"/>
    <property type="molecule type" value="Transcribed_RNA"/>
</dbReference>
<feature type="compositionally biased region" description="Low complexity" evidence="1">
    <location>
        <begin position="227"/>
        <end position="238"/>
    </location>
</feature>
<feature type="region of interest" description="Disordered" evidence="1">
    <location>
        <begin position="98"/>
        <end position="124"/>
    </location>
</feature>
<accession>A0A2P2KVU7</accession>
<dbReference type="PANTHER" id="PTHR10233">
    <property type="entry name" value="TRANSLATION INITIATION FACTOR EIF-2B"/>
    <property type="match status" value="1"/>
</dbReference>
<dbReference type="PANTHER" id="PTHR10233:SF21">
    <property type="entry name" value="NAGB_RPIA_COA TRANSFERASE-LIKE SUPERFAMILY PROTEIN"/>
    <property type="match status" value="1"/>
</dbReference>
<sequence length="346" mass="37686">MDARRGATAVPKVRHVGFFTPNAPPSRSQSGPPVGNSPPLSDSPASNSLSPVMIPPPRHHSENLAHRATSPLPVPEPTAFRRPLLGDHVPVVGSYNSLLSNSPPMLSHSSRIGDGEFSEESSPGWFPRSNSAKFASSFPSGGFDLTLLKPSQNSEVEAEKSVKAPVASGEDGAEIMQNERPPNSKPLKAKTTKAERRALQESQRAAKTAAKAVGNKSSAVSEGAATKKSVQQQPSQSKETALAAVSIVGSDRKGGDRLPEKERKKDAPPPRMQFDDKNRVEKAKRRALVNQTEARNRVELFRHLPQYEHGTQLPDLESKFFQLEVMHPAVYKVLLYLDKQLWPVHC</sequence>
<organism evidence="2">
    <name type="scientific">Rhizophora mucronata</name>
    <name type="common">Asiatic mangrove</name>
    <dbReference type="NCBI Taxonomy" id="61149"/>
    <lineage>
        <taxon>Eukaryota</taxon>
        <taxon>Viridiplantae</taxon>
        <taxon>Streptophyta</taxon>
        <taxon>Embryophyta</taxon>
        <taxon>Tracheophyta</taxon>
        <taxon>Spermatophyta</taxon>
        <taxon>Magnoliopsida</taxon>
        <taxon>eudicotyledons</taxon>
        <taxon>Gunneridae</taxon>
        <taxon>Pentapetalae</taxon>
        <taxon>rosids</taxon>
        <taxon>fabids</taxon>
        <taxon>Malpighiales</taxon>
        <taxon>Rhizophoraceae</taxon>
        <taxon>Rhizophora</taxon>
    </lineage>
</organism>